<dbReference type="AlphaFoldDB" id="A0A3N7HRI1"/>
<protein>
    <recommendedName>
        <fullName evidence="1">GAPS4 PD-(D/E)XK nuclease domain-containing protein</fullName>
    </recommendedName>
</protein>
<evidence type="ECO:0000313" key="3">
    <source>
        <dbReference type="Proteomes" id="UP000267464"/>
    </source>
</evidence>
<keyword evidence="3" id="KW-1185">Reference proteome</keyword>
<dbReference type="RefSeq" id="WP_124541814.1">
    <property type="nucleotide sequence ID" value="NZ_QUSW01000005.1"/>
</dbReference>
<evidence type="ECO:0000313" key="2">
    <source>
        <dbReference type="EMBL" id="RQP23411.1"/>
    </source>
</evidence>
<sequence length="323" mass="36869">MAAKLSDEVFAEFFWERVGPVDQNWPCEDKEHHGVDTHPADVVFFYDEPYALKRTFVHCDLKSYAKTTITAGAVHGAVESLAKQIACAEKSEKWRDLYMHSNVTPEVCGLLFVYNHDGGYEKDFSSHLVTIKREKLPLPKGARIVVLGPADIFWLDNVRYDIRQLRGAAAGITLPPPAYCKYFYPQFDGRANLQPEKARAATLEMLTSPWIVLEYKHGQNYSQRGFIVYYRRDGSDEEQFMYLLDYLRHYQVLDEGAKVEVRMLGGDAAAAPRFQKAQHRYIESLGDDAEATELATKVKEIKFAKMTHIITDFSTIDLGMDYA</sequence>
<dbReference type="Pfam" id="PF26115">
    <property type="entry name" value="PDDEXK_GAPS4"/>
    <property type="match status" value="1"/>
</dbReference>
<dbReference type="InterPro" id="IPR058873">
    <property type="entry name" value="PDDEXK_GAPS4"/>
</dbReference>
<reference evidence="2 3" key="1">
    <citation type="submission" date="2018-08" db="EMBL/GenBank/DDBJ databases">
        <authorList>
            <person name="Khan S.A."/>
            <person name="Jeon C.O."/>
            <person name="Chun B.H."/>
            <person name="Jeong S.E."/>
        </authorList>
    </citation>
    <scope>NUCLEOTIDE SEQUENCE [LARGE SCALE GENOMIC DNA]</scope>
    <source>
        <strain evidence="2 3">S-16</strain>
    </source>
</reference>
<name>A0A3N7HRI1_9BURK</name>
<evidence type="ECO:0000259" key="1">
    <source>
        <dbReference type="Pfam" id="PF26115"/>
    </source>
</evidence>
<organism evidence="2 3">
    <name type="scientific">Piscinibacter terrae</name>
    <dbReference type="NCBI Taxonomy" id="2496871"/>
    <lineage>
        <taxon>Bacteria</taxon>
        <taxon>Pseudomonadati</taxon>
        <taxon>Pseudomonadota</taxon>
        <taxon>Betaproteobacteria</taxon>
        <taxon>Burkholderiales</taxon>
        <taxon>Sphaerotilaceae</taxon>
        <taxon>Piscinibacter</taxon>
    </lineage>
</organism>
<dbReference type="Proteomes" id="UP000267464">
    <property type="component" value="Unassembled WGS sequence"/>
</dbReference>
<reference evidence="2 3" key="2">
    <citation type="submission" date="2018-12" db="EMBL/GenBank/DDBJ databases">
        <title>Rhizobacter gummiphilus sp. nov., a rubber-degrading bacterium isolated from the soil of a botanical garden in Japan.</title>
        <authorList>
            <person name="Shunsuke S.S."/>
        </authorList>
    </citation>
    <scope>NUCLEOTIDE SEQUENCE [LARGE SCALE GENOMIC DNA]</scope>
    <source>
        <strain evidence="2 3">S-16</strain>
    </source>
</reference>
<comment type="caution">
    <text evidence="2">The sequence shown here is derived from an EMBL/GenBank/DDBJ whole genome shotgun (WGS) entry which is preliminary data.</text>
</comment>
<gene>
    <name evidence="2" type="ORF">DZC73_18270</name>
</gene>
<feature type="domain" description="GAPS4 PD-(D/E)XK nuclease" evidence="1">
    <location>
        <begin position="4"/>
        <end position="133"/>
    </location>
</feature>
<proteinExistence type="predicted"/>
<accession>A0A3N7HRI1</accession>
<dbReference type="OrthoDB" id="8438731at2"/>
<dbReference type="EMBL" id="QUSW01000005">
    <property type="protein sequence ID" value="RQP23411.1"/>
    <property type="molecule type" value="Genomic_DNA"/>
</dbReference>